<evidence type="ECO:0000313" key="10">
    <source>
        <dbReference type="EMBL" id="QIG43445.1"/>
    </source>
</evidence>
<feature type="region of interest" description="Disordered" evidence="8">
    <location>
        <begin position="1"/>
        <end position="27"/>
    </location>
</feature>
<dbReference type="AlphaFoldDB" id="A0A6G6WEB4"/>
<evidence type="ECO:0000256" key="6">
    <source>
        <dbReference type="ARBA" id="ARBA00023136"/>
    </source>
</evidence>
<evidence type="ECO:0000256" key="8">
    <source>
        <dbReference type="SAM" id="MobiDB-lite"/>
    </source>
</evidence>
<feature type="transmembrane region" description="Helical" evidence="7">
    <location>
        <begin position="153"/>
        <end position="172"/>
    </location>
</feature>
<feature type="domain" description="ABC transmembrane type-1" evidence="9">
    <location>
        <begin position="87"/>
        <end position="267"/>
    </location>
</feature>
<keyword evidence="3" id="KW-1003">Cell membrane</keyword>
<evidence type="ECO:0000256" key="3">
    <source>
        <dbReference type="ARBA" id="ARBA00022475"/>
    </source>
</evidence>
<feature type="transmembrane region" description="Helical" evidence="7">
    <location>
        <begin position="249"/>
        <end position="270"/>
    </location>
</feature>
<dbReference type="RefSeq" id="WP_165232989.1">
    <property type="nucleotide sequence ID" value="NZ_CP049257.1"/>
</dbReference>
<organism evidence="10 11">
    <name type="scientific">Nocardioides anomalus</name>
    <dbReference type="NCBI Taxonomy" id="2712223"/>
    <lineage>
        <taxon>Bacteria</taxon>
        <taxon>Bacillati</taxon>
        <taxon>Actinomycetota</taxon>
        <taxon>Actinomycetes</taxon>
        <taxon>Propionibacteriales</taxon>
        <taxon>Nocardioidaceae</taxon>
        <taxon>Nocardioides</taxon>
    </lineage>
</organism>
<evidence type="ECO:0000256" key="1">
    <source>
        <dbReference type="ARBA" id="ARBA00004651"/>
    </source>
</evidence>
<feature type="transmembrane region" description="Helical" evidence="7">
    <location>
        <begin position="94"/>
        <end position="117"/>
    </location>
</feature>
<keyword evidence="5 7" id="KW-1133">Transmembrane helix</keyword>
<dbReference type="PANTHER" id="PTHR30151:SF38">
    <property type="entry name" value="ALIPHATIC SULFONATES TRANSPORT PERMEASE PROTEIN SSUC-RELATED"/>
    <property type="match status" value="1"/>
</dbReference>
<dbReference type="InterPro" id="IPR000515">
    <property type="entry name" value="MetI-like"/>
</dbReference>
<dbReference type="Pfam" id="PF00528">
    <property type="entry name" value="BPD_transp_1"/>
    <property type="match status" value="1"/>
</dbReference>
<feature type="transmembrane region" description="Helical" evidence="7">
    <location>
        <begin position="216"/>
        <end position="237"/>
    </location>
</feature>
<dbReference type="GO" id="GO:0042918">
    <property type="term" value="P:alkanesulfonate transmembrane transport"/>
    <property type="evidence" value="ECO:0007669"/>
    <property type="project" value="UniProtKB-ARBA"/>
</dbReference>
<dbReference type="PANTHER" id="PTHR30151">
    <property type="entry name" value="ALKANE SULFONATE ABC TRANSPORTER-RELATED, MEMBRANE SUBUNIT"/>
    <property type="match status" value="1"/>
</dbReference>
<dbReference type="CDD" id="cd06261">
    <property type="entry name" value="TM_PBP2"/>
    <property type="match status" value="1"/>
</dbReference>
<name>A0A6G6WEB4_9ACTN</name>
<reference evidence="10 11" key="1">
    <citation type="submission" date="2020-02" db="EMBL/GenBank/DDBJ databases">
        <title>Full genome sequence of Nocardioides sp. R-3366.</title>
        <authorList>
            <person name="Im W.-T."/>
        </authorList>
    </citation>
    <scope>NUCLEOTIDE SEQUENCE [LARGE SCALE GENOMIC DNA]</scope>
    <source>
        <strain evidence="10 11">R-3366</strain>
    </source>
</reference>
<feature type="transmembrane region" description="Helical" evidence="7">
    <location>
        <begin position="129"/>
        <end position="147"/>
    </location>
</feature>
<dbReference type="KEGG" id="nano:G5V58_12330"/>
<comment type="similarity">
    <text evidence="7">Belongs to the binding-protein-dependent transport system permease family.</text>
</comment>
<dbReference type="Gene3D" id="1.10.3720.10">
    <property type="entry name" value="MetI-like"/>
    <property type="match status" value="1"/>
</dbReference>
<protein>
    <submittedName>
        <fullName evidence="10">ABC transporter permease</fullName>
    </submittedName>
</protein>
<keyword evidence="2 7" id="KW-0813">Transport</keyword>
<evidence type="ECO:0000256" key="5">
    <source>
        <dbReference type="ARBA" id="ARBA00022989"/>
    </source>
</evidence>
<dbReference type="GO" id="GO:0005886">
    <property type="term" value="C:plasma membrane"/>
    <property type="evidence" value="ECO:0007669"/>
    <property type="project" value="UniProtKB-SubCell"/>
</dbReference>
<keyword evidence="6 7" id="KW-0472">Membrane</keyword>
<evidence type="ECO:0000256" key="2">
    <source>
        <dbReference type="ARBA" id="ARBA00022448"/>
    </source>
</evidence>
<dbReference type="SUPFAM" id="SSF161098">
    <property type="entry name" value="MetI-like"/>
    <property type="match status" value="1"/>
</dbReference>
<evidence type="ECO:0000259" key="9">
    <source>
        <dbReference type="PROSITE" id="PS50928"/>
    </source>
</evidence>
<comment type="subcellular location">
    <subcellularLocation>
        <location evidence="1 7">Cell membrane</location>
        <topology evidence="1 7">Multi-pass membrane protein</topology>
    </subcellularLocation>
</comment>
<dbReference type="Proteomes" id="UP000502996">
    <property type="component" value="Chromosome"/>
</dbReference>
<dbReference type="InterPro" id="IPR035906">
    <property type="entry name" value="MetI-like_sf"/>
</dbReference>
<proteinExistence type="inferred from homology"/>
<evidence type="ECO:0000256" key="4">
    <source>
        <dbReference type="ARBA" id="ARBA00022692"/>
    </source>
</evidence>
<dbReference type="EMBL" id="CP049257">
    <property type="protein sequence ID" value="QIG43445.1"/>
    <property type="molecule type" value="Genomic_DNA"/>
</dbReference>
<dbReference type="PROSITE" id="PS50928">
    <property type="entry name" value="ABC_TM1"/>
    <property type="match status" value="1"/>
</dbReference>
<gene>
    <name evidence="10" type="ORF">G5V58_12330</name>
</gene>
<keyword evidence="4 7" id="KW-0812">Transmembrane</keyword>
<keyword evidence="11" id="KW-1185">Reference proteome</keyword>
<evidence type="ECO:0000313" key="11">
    <source>
        <dbReference type="Proteomes" id="UP000502996"/>
    </source>
</evidence>
<evidence type="ECO:0000256" key="7">
    <source>
        <dbReference type="RuleBase" id="RU363032"/>
    </source>
</evidence>
<sequence>MTTTPVAAAFSTPLQTPPVGAGGRNRERTRRSPWSFLRRSVSPIALLVVWQALSSAGVLDPRTLESPVHIAQTALDLIKDGTLQEATLVSLRRVALGFVIGGVIGMALAVVAGLWRIGEDAIDPPLQMLRTLPHFGLIPLFILWFGIGEQPKITLIAMGVAFPLYLNTFAGIRGIDRKVMEAARSMHLSWGQRLRHVVIPGALPQTLTGLRQSLGIAWLSLIVAETISAGAGLGHMINDAREFLQTDIIVVGLAVYALLGLATDGVVRFVEGRALAWRS</sequence>
<accession>A0A6G6WEB4</accession>
<dbReference type="FunFam" id="1.10.3720.10:FF:000003">
    <property type="entry name" value="Aliphatic sulfonate ABC transporter permease"/>
    <property type="match status" value="1"/>
</dbReference>